<dbReference type="RefSeq" id="WP_102477398.1">
    <property type="nucleotide sequence ID" value="NZ_MDBO01000036.1"/>
</dbReference>
<gene>
    <name evidence="8" type="ORF">BCS93_04465</name>
</gene>
<feature type="domain" description="Membrane transport protein MMPL" evidence="7">
    <location>
        <begin position="209"/>
        <end position="434"/>
    </location>
</feature>
<evidence type="ECO:0000256" key="5">
    <source>
        <dbReference type="ARBA" id="ARBA00023136"/>
    </source>
</evidence>
<dbReference type="EMBL" id="MDBO01000036">
    <property type="protein sequence ID" value="PMP14047.1"/>
    <property type="molecule type" value="Genomic_DNA"/>
</dbReference>
<accession>A0AAP8MYP8</accession>
<evidence type="ECO:0000256" key="3">
    <source>
        <dbReference type="ARBA" id="ARBA00022692"/>
    </source>
</evidence>
<keyword evidence="4 6" id="KW-1133">Transmembrane helix</keyword>
<name>A0AAP8MYP8_9VIBR</name>
<organism evidence="8 9">
    <name type="scientific">Vibrio breoganii</name>
    <dbReference type="NCBI Taxonomy" id="553239"/>
    <lineage>
        <taxon>Bacteria</taxon>
        <taxon>Pseudomonadati</taxon>
        <taxon>Pseudomonadota</taxon>
        <taxon>Gammaproteobacteria</taxon>
        <taxon>Vibrionales</taxon>
        <taxon>Vibrionaceae</taxon>
        <taxon>Vibrio</taxon>
    </lineage>
</organism>
<comment type="caution">
    <text evidence="8">The sequence shown here is derived from an EMBL/GenBank/DDBJ whole genome shotgun (WGS) entry which is preliminary data.</text>
</comment>
<comment type="subcellular location">
    <subcellularLocation>
        <location evidence="1">Cell membrane</location>
        <topology evidence="1">Multi-pass membrane protein</topology>
    </subcellularLocation>
</comment>
<dbReference type="InterPro" id="IPR050545">
    <property type="entry name" value="Mycobact_MmpL"/>
</dbReference>
<evidence type="ECO:0000313" key="8">
    <source>
        <dbReference type="EMBL" id="PMP14047.1"/>
    </source>
</evidence>
<dbReference type="Gene3D" id="1.20.1640.10">
    <property type="entry name" value="Multidrug efflux transporter AcrB transmembrane domain"/>
    <property type="match status" value="2"/>
</dbReference>
<dbReference type="Proteomes" id="UP000235611">
    <property type="component" value="Unassembled WGS sequence"/>
</dbReference>
<evidence type="ECO:0000256" key="2">
    <source>
        <dbReference type="ARBA" id="ARBA00022475"/>
    </source>
</evidence>
<evidence type="ECO:0000256" key="6">
    <source>
        <dbReference type="SAM" id="Phobius"/>
    </source>
</evidence>
<dbReference type="Pfam" id="PF03176">
    <property type="entry name" value="MMPL"/>
    <property type="match status" value="1"/>
</dbReference>
<feature type="transmembrane region" description="Helical" evidence="6">
    <location>
        <begin position="671"/>
        <end position="693"/>
    </location>
</feature>
<keyword evidence="2" id="KW-1003">Cell membrane</keyword>
<dbReference type="AlphaFoldDB" id="A0AAP8MYP8"/>
<dbReference type="PANTHER" id="PTHR33406">
    <property type="entry name" value="MEMBRANE PROTEIN MJ1562-RELATED"/>
    <property type="match status" value="1"/>
</dbReference>
<feature type="transmembrane region" description="Helical" evidence="6">
    <location>
        <begin position="699"/>
        <end position="717"/>
    </location>
</feature>
<keyword evidence="5 6" id="KW-0472">Membrane</keyword>
<dbReference type="GO" id="GO:0005886">
    <property type="term" value="C:plasma membrane"/>
    <property type="evidence" value="ECO:0007669"/>
    <property type="project" value="UniProtKB-SubCell"/>
</dbReference>
<evidence type="ECO:0000259" key="7">
    <source>
        <dbReference type="Pfam" id="PF03176"/>
    </source>
</evidence>
<feature type="transmembrane region" description="Helical" evidence="6">
    <location>
        <begin position="644"/>
        <end position="664"/>
    </location>
</feature>
<dbReference type="SUPFAM" id="SSF82866">
    <property type="entry name" value="Multidrug efflux transporter AcrB transmembrane domain"/>
    <property type="match status" value="2"/>
</dbReference>
<feature type="transmembrane region" description="Helical" evidence="6">
    <location>
        <begin position="268"/>
        <end position="287"/>
    </location>
</feature>
<sequence length="778" mass="85616">MLSKRNSASNNSSCNIVTSKKLALAWLSLVLLFIAMLAKQWLWATQSPVETNILKLLPKNQQDPVAELAFGSVSQNLSDKLVFLVTADSDENILAAANLLEESLLNTGLFRSVAGKVDTEKQNEWATFYFNNRFHQLTSEQRERLINVPSSQVQLVVQALYNPFSGVTGNELSNDPFLLFRDYLSLLTRQHSTFELERGYLSTQYAGKKYVLVSATLKDSPYSLKAQQGVKEINSIEQTLSETYQASTYHTGVLFYAAFGTESAKSEISTIGLFSLLGVVILIVGVFRSATPLALAVLSITVGLLSALALTTWIFGQVHLFSLVFGASLIGVSIDYAFHYLTERLWAGEKWDSQAGLKHIFIAITMGLITSLIGYLGMLIAPFPGLQQLALFSSIGLIAAYTTVVAWYPVLAIAPSKSRILPGQAMLTQWLALWSKKWIKMGLPIASLIMAAIPLANVHYDDDIRQLQTMPNSLKQQEQLITEVSGIQSSQQMLVVTARDDEALLLRLESLQLELNDWQKTGVLKGYQSLTQYISSSALQKENFDLITALYKQQGDLLMRTLKLAEAPTLDQPFSNITLQSYLKETVSDPVRFLYIGQYEDSVASVILLNELSAPEKIRAFSDDHADISYLDKAEEISSLFSTYRIKVMELLIVALSVITLLLIKRYGLKHAFMVLVPSLIACVVGLAAASAIGSALNLFNLLALILIVGIGIDYTLFFAEKARSSSTLLAITLSAITTLLAFGLLSLSQTHAIHSFGITVLSGIFVAWLLAPLAIKE</sequence>
<dbReference type="InterPro" id="IPR004869">
    <property type="entry name" value="MMPL_dom"/>
</dbReference>
<protein>
    <recommendedName>
        <fullName evidence="7">Membrane transport protein MMPL domain-containing protein</fullName>
    </recommendedName>
</protein>
<evidence type="ECO:0000313" key="9">
    <source>
        <dbReference type="Proteomes" id="UP000235611"/>
    </source>
</evidence>
<feature type="transmembrane region" description="Helical" evidence="6">
    <location>
        <begin position="729"/>
        <end position="748"/>
    </location>
</feature>
<feature type="transmembrane region" description="Helical" evidence="6">
    <location>
        <begin position="754"/>
        <end position="776"/>
    </location>
</feature>
<keyword evidence="3 6" id="KW-0812">Transmembrane</keyword>
<reference evidence="9" key="1">
    <citation type="submission" date="2016-07" db="EMBL/GenBank/DDBJ databases">
        <title>Nontailed viruses are major unrecognized killers of bacteria in the ocean.</title>
        <authorList>
            <person name="Kauffman K."/>
            <person name="Hussain F."/>
            <person name="Yang J."/>
            <person name="Arevalo P."/>
            <person name="Brown J."/>
            <person name="Cutler M."/>
            <person name="Kelly L."/>
            <person name="Polz M.F."/>
        </authorList>
    </citation>
    <scope>NUCLEOTIDE SEQUENCE [LARGE SCALE GENOMIC DNA]</scope>
    <source>
        <strain evidence="9">10N.222.49.A5</strain>
    </source>
</reference>
<dbReference type="PANTHER" id="PTHR33406:SF13">
    <property type="entry name" value="MEMBRANE PROTEIN YDFJ"/>
    <property type="match status" value="1"/>
</dbReference>
<feature type="transmembrane region" description="Helical" evidence="6">
    <location>
        <begin position="441"/>
        <end position="460"/>
    </location>
</feature>
<feature type="transmembrane region" description="Helical" evidence="6">
    <location>
        <begin position="359"/>
        <end position="383"/>
    </location>
</feature>
<feature type="transmembrane region" description="Helical" evidence="6">
    <location>
        <begin position="294"/>
        <end position="314"/>
    </location>
</feature>
<proteinExistence type="predicted"/>
<evidence type="ECO:0000256" key="4">
    <source>
        <dbReference type="ARBA" id="ARBA00022989"/>
    </source>
</evidence>
<feature type="transmembrane region" description="Helical" evidence="6">
    <location>
        <begin position="389"/>
        <end position="411"/>
    </location>
</feature>
<evidence type="ECO:0000256" key="1">
    <source>
        <dbReference type="ARBA" id="ARBA00004651"/>
    </source>
</evidence>